<evidence type="ECO:0000256" key="1">
    <source>
        <dbReference type="ARBA" id="ARBA00022729"/>
    </source>
</evidence>
<sequence length="826" mass="90461">MNRLYLLLRPGLIVLALIPAAGFADREISQVNNVLIPPAFARALQEGMNIPLSLHLLGNKDRSNDQRMGYAAIRLQGQQIIVRFIDPEEQQDNAEVSELVRRKLSELTDIPFDERFQILITANARLQLNLQQLVLQLVVNRSALGERLQKRSQDIGASDVRALSSSLRYNLGMYHNQARNRQNSSSGYLSFNDVTSLSEHHMIIDGALYGTARGRQTATLYKTLYERDFSGYRFAAGMLDSWNLQSLGPVSALAAGKIYGLSWGNQSRSTVFDNSQSVTPVIVFLPAAGEVHISRQGKLISVQNFTMGNHEVDTRNFPYGLYDVDIVVMVNGAEVSQHTERINKLFNSNNLAGRPLAWQFWGGQMNTERWQVSGGRSLPGKRSLLIGSSGQGSFGQLSWAASGYSYDSNLIGETRFSLPVTETFSVNHQMMLANDNSYSTLSSLTTTLPGGFSSLWLNHEITRIGHRLRRSDASNRAIGGTLNLSAWQIPAGTLSASYNDDRLNSSHYYTADYYQTLFSGAAGTLGLRLGVQRFNNGDNGSSSNKYIALDFSLQFGQIFSIGLTHQKGYTLANLDARQQFTSGTLRAAGANLATVVSGDPRNDNRLSGGGYARFDNRYSAGTVTVNSSAEGNISSSLTASGSLGWQGNTLAASSNAEDTAGVLFRTGLQKDEQLSASINGQTFDLRGPQSYLPLPAYVRYDIEILNNQQSADSFQITRQRKQQLTLYPGNVAVIEPQIQQQITVFGRLYRQDGAALANTLIQNGSHRSYTDSQGEFVIDIDKNRPLIRAGSGTQSCRVAPDLQNARGAVWIGNATCLPEGLTDAAN</sequence>
<organism evidence="4 5">
    <name type="scientific">Tatumella morbirosei</name>
    <dbReference type="NCBI Taxonomy" id="642227"/>
    <lineage>
        <taxon>Bacteria</taxon>
        <taxon>Pseudomonadati</taxon>
        <taxon>Pseudomonadota</taxon>
        <taxon>Gammaproteobacteria</taxon>
        <taxon>Enterobacterales</taxon>
        <taxon>Erwiniaceae</taxon>
        <taxon>Tatumella</taxon>
    </lineage>
</organism>
<dbReference type="Pfam" id="PF16967">
    <property type="entry name" value="TcfC"/>
    <property type="match status" value="1"/>
</dbReference>
<comment type="caution">
    <text evidence="4">The sequence shown here is derived from an EMBL/GenBank/DDBJ whole genome shotgun (WGS) entry which is preliminary data.</text>
</comment>
<evidence type="ECO:0000313" key="4">
    <source>
        <dbReference type="EMBL" id="KGD80236.1"/>
    </source>
</evidence>
<feature type="domain" description="Pilus assembly protein E-set like" evidence="3">
    <location>
        <begin position="278"/>
        <end position="344"/>
    </location>
</feature>
<evidence type="ECO:0000259" key="3">
    <source>
        <dbReference type="Pfam" id="PF16967"/>
    </source>
</evidence>
<evidence type="ECO:0000313" key="5">
    <source>
        <dbReference type="Proteomes" id="UP000029577"/>
    </source>
</evidence>
<keyword evidence="1" id="KW-0732">Signal</keyword>
<dbReference type="AlphaFoldDB" id="A0A095TTW4"/>
<dbReference type="eggNOG" id="COG3188">
    <property type="taxonomic scope" value="Bacteria"/>
</dbReference>
<feature type="domain" description="Pilus assembly protein C-terminal" evidence="2">
    <location>
        <begin position="726"/>
        <end position="816"/>
    </location>
</feature>
<accession>A0A095TTW4</accession>
<proteinExistence type="predicted"/>
<dbReference type="InterPro" id="IPR031917">
    <property type="entry name" value="Pilus_assem_C"/>
</dbReference>
<protein>
    <submittedName>
        <fullName evidence="4">Uncharacterized protein</fullName>
    </submittedName>
</protein>
<evidence type="ECO:0000259" key="2">
    <source>
        <dbReference type="Pfam" id="PF15976"/>
    </source>
</evidence>
<reference evidence="4" key="1">
    <citation type="submission" date="2014-12" db="EMBL/GenBank/DDBJ databases">
        <title>The draft genome of the Tatumella morbirosei type strain, LMG23360T isolated from pineapple rot.</title>
        <authorList>
            <person name="Smits T.H."/>
            <person name="Palmer M."/>
            <person name="Venter S.N."/>
            <person name="Duffy B."/>
            <person name="Steenkamp E.T."/>
            <person name="Chan W.Y."/>
            <person name="Coutinho T.A."/>
            <person name="Coetzee M.P."/>
            <person name="De Maayer P."/>
        </authorList>
    </citation>
    <scope>NUCLEOTIDE SEQUENCE [LARGE SCALE GENOMIC DNA]</scope>
    <source>
        <strain evidence="4">LMG 23360</strain>
    </source>
</reference>
<dbReference type="STRING" id="642227.HA49_00770"/>
<name>A0A095TTW4_9GAMM</name>
<keyword evidence="5" id="KW-1185">Reference proteome</keyword>
<dbReference type="Proteomes" id="UP000029577">
    <property type="component" value="Unassembled WGS sequence"/>
</dbReference>
<dbReference type="EMBL" id="JPKR02000005">
    <property type="protein sequence ID" value="KGD80236.1"/>
    <property type="molecule type" value="Genomic_DNA"/>
</dbReference>
<gene>
    <name evidence="4" type="ORF">HA49_00770</name>
</gene>
<dbReference type="InterPro" id="IPR032636">
    <property type="entry name" value="Pilus_assem_E-set-like_dom"/>
</dbReference>
<dbReference type="Pfam" id="PF15976">
    <property type="entry name" value="CooC_C"/>
    <property type="match status" value="1"/>
</dbReference>